<comment type="caution">
    <text evidence="5">The sequence shown here is derived from an EMBL/GenBank/DDBJ whole genome shotgun (WGS) entry which is preliminary data.</text>
</comment>
<feature type="domain" description="Rad26-like C-terminal" evidence="3">
    <location>
        <begin position="732"/>
        <end position="795"/>
    </location>
</feature>
<evidence type="ECO:0000313" key="5">
    <source>
        <dbReference type="EMBL" id="OAA46092.1"/>
    </source>
</evidence>
<feature type="compositionally biased region" description="Acidic residues" evidence="1">
    <location>
        <begin position="52"/>
        <end position="64"/>
    </location>
</feature>
<reference evidence="5 6" key="1">
    <citation type="journal article" date="2016" name="Genome Biol. Evol.">
        <title>Divergent and convergent evolution of fungal pathogenicity.</title>
        <authorList>
            <person name="Shang Y."/>
            <person name="Xiao G."/>
            <person name="Zheng P."/>
            <person name="Cen K."/>
            <person name="Zhan S."/>
            <person name="Wang C."/>
        </authorList>
    </citation>
    <scope>NUCLEOTIDE SEQUENCE [LARGE SCALE GENOMIC DNA]</scope>
    <source>
        <strain evidence="5 6">RCEF 4871</strain>
    </source>
</reference>
<feature type="compositionally biased region" description="Acidic residues" evidence="1">
    <location>
        <begin position="1"/>
        <end position="17"/>
    </location>
</feature>
<accession>A0A167G317</accession>
<gene>
    <name evidence="5" type="ORF">NOR_02845</name>
</gene>
<evidence type="ECO:0000259" key="2">
    <source>
        <dbReference type="Pfam" id="PF12331"/>
    </source>
</evidence>
<dbReference type="Proteomes" id="UP000243498">
    <property type="component" value="Unassembled WGS sequence"/>
</dbReference>
<dbReference type="AlphaFoldDB" id="A0A167G317"/>
<evidence type="ECO:0000313" key="6">
    <source>
        <dbReference type="Proteomes" id="UP000243498"/>
    </source>
</evidence>
<feature type="domain" description="Rad26-like helical repeats" evidence="2">
    <location>
        <begin position="487"/>
        <end position="722"/>
    </location>
</feature>
<dbReference type="Pfam" id="PF21048">
    <property type="entry name" value="Rad26-like_N"/>
    <property type="match status" value="1"/>
</dbReference>
<name>A0A167G317_METRR</name>
<feature type="compositionally biased region" description="Polar residues" evidence="1">
    <location>
        <begin position="24"/>
        <end position="40"/>
    </location>
</feature>
<organism evidence="5 6">
    <name type="scientific">Metarhizium rileyi (strain RCEF 4871)</name>
    <name type="common">Nomuraea rileyi</name>
    <dbReference type="NCBI Taxonomy" id="1649241"/>
    <lineage>
        <taxon>Eukaryota</taxon>
        <taxon>Fungi</taxon>
        <taxon>Dikarya</taxon>
        <taxon>Ascomycota</taxon>
        <taxon>Pezizomycotina</taxon>
        <taxon>Sordariomycetes</taxon>
        <taxon>Hypocreomycetidae</taxon>
        <taxon>Hypocreales</taxon>
        <taxon>Clavicipitaceae</taxon>
        <taxon>Metarhizium</taxon>
    </lineage>
</organism>
<feature type="compositionally biased region" description="Pro residues" evidence="1">
    <location>
        <begin position="106"/>
        <end position="122"/>
    </location>
</feature>
<dbReference type="EMBL" id="AZHC01000007">
    <property type="protein sequence ID" value="OAA46092.1"/>
    <property type="molecule type" value="Genomic_DNA"/>
</dbReference>
<evidence type="ECO:0000259" key="3">
    <source>
        <dbReference type="Pfam" id="PF21046"/>
    </source>
</evidence>
<keyword evidence="6" id="KW-1185">Reference proteome</keyword>
<dbReference type="Pfam" id="PF12331">
    <property type="entry name" value="Rad26-like_helical_rpts"/>
    <property type="match status" value="1"/>
</dbReference>
<sequence>MTMDVDEFSDDGLDDLPDNALQELEQNAIQLTQAQIKQPPSQDPPHRLSDYGWEEEDDDLDDTEVTNHVGVPIGRPVINNSLQRMHRQHHHQPAHFTSQAPHRPTHPVPNPRWNPTIEPPARPASGPSTLHRLPSASSADASFSGSQLFQPQPPAMGSQLPQPSLPPHRLPASQTSPAAQPGDIVSALQQRVRALETELRSARGEASIVRANASKTQHDYESQLARLKKLNAEQLDKQTRVVEAAVAAEKSANTELQFLQRDIREVSDRARRKDSTSVGFSTTPKRAARSRGFADGFDEMDMAASPSKGQGRGKAGSVAANVGERTPSKGKRKRPVMDSPVAALETSTEDLVLSDDGKGDPKPSQPSHRVLMAAPAAPLEFLQLVLDHGSFHQQPPTFDILSRFTFPSDPATSLASMIFEKLPLMGNPFRPMQLLVDFAVHIVSLWTRCVEEQFWEPVKYLLSLISFTFDIHTTSVAPLVVPNLVPVAQSTILTLADLRRRLPEGNLSANTEYGFLAEHIDTTRLLGLLYTSALSCSAMPTETDNGFEYTSVGFWKLMSLDLVLVLLNPKQKPGDVTAMLELLSASVLPSSIGPVSADEEPPVIARDIMERVSAKLTEQPRAVSTTQKQRRSIKLAALRTLIAFSLSPFGALQLALHENAIPRLVACLSAAIDELYDQPIPPSILPPLPESLRHSLKLPESTASADLYRIISQSVLLIHKLVTDAGTANVVDVSQKLSMSHGGSQRYLLALGRLAFAEEDLVIEAGIEGEVVEAAHELLELAVTPDEGETISEAFGA</sequence>
<feature type="compositionally biased region" description="Basic residues" evidence="1">
    <location>
        <begin position="84"/>
        <end position="93"/>
    </location>
</feature>
<dbReference type="STRING" id="1081105.A0A167G317"/>
<dbReference type="InterPro" id="IPR048380">
    <property type="entry name" value="Rad26-like_N"/>
</dbReference>
<feature type="region of interest" description="Disordered" evidence="1">
    <location>
        <begin position="1"/>
        <end position="180"/>
    </location>
</feature>
<feature type="compositionally biased region" description="Low complexity" evidence="1">
    <location>
        <begin position="135"/>
        <end position="146"/>
    </location>
</feature>
<feature type="region of interest" description="Disordered" evidence="1">
    <location>
        <begin position="267"/>
        <end position="367"/>
    </location>
</feature>
<protein>
    <submittedName>
        <fullName evidence="5">DNA repair protein Rad26</fullName>
    </submittedName>
</protein>
<evidence type="ECO:0000256" key="1">
    <source>
        <dbReference type="SAM" id="MobiDB-lite"/>
    </source>
</evidence>
<dbReference type="OrthoDB" id="5245063at2759"/>
<proteinExistence type="predicted"/>
<evidence type="ECO:0000259" key="4">
    <source>
        <dbReference type="Pfam" id="PF21048"/>
    </source>
</evidence>
<dbReference type="InterPro" id="IPR022093">
    <property type="entry name" value="Rad26-like_helical"/>
</dbReference>
<feature type="domain" description="Rad26-like N-terminal" evidence="4">
    <location>
        <begin position="381"/>
        <end position="428"/>
    </location>
</feature>
<dbReference type="Pfam" id="PF21046">
    <property type="entry name" value="Rad26-like_C"/>
    <property type="match status" value="1"/>
</dbReference>
<dbReference type="InterPro" id="IPR048379">
    <property type="entry name" value="Rad26-like_C"/>
</dbReference>
<dbReference type="OMA" id="EMAHEML"/>